<name>A0A915CA49_PARUN</name>
<accession>A0A915CA49</accession>
<evidence type="ECO:0000313" key="2">
    <source>
        <dbReference type="Proteomes" id="UP000887569"/>
    </source>
</evidence>
<proteinExistence type="predicted"/>
<evidence type="ECO:0000256" key="1">
    <source>
        <dbReference type="SAM" id="MobiDB-lite"/>
    </source>
</evidence>
<feature type="compositionally biased region" description="Basic and acidic residues" evidence="1">
    <location>
        <begin position="59"/>
        <end position="69"/>
    </location>
</feature>
<organism evidence="2 3">
    <name type="scientific">Parascaris univalens</name>
    <name type="common">Nematode worm</name>
    <dbReference type="NCBI Taxonomy" id="6257"/>
    <lineage>
        <taxon>Eukaryota</taxon>
        <taxon>Metazoa</taxon>
        <taxon>Ecdysozoa</taxon>
        <taxon>Nematoda</taxon>
        <taxon>Chromadorea</taxon>
        <taxon>Rhabditida</taxon>
        <taxon>Spirurina</taxon>
        <taxon>Ascaridomorpha</taxon>
        <taxon>Ascaridoidea</taxon>
        <taxon>Ascarididae</taxon>
        <taxon>Parascaris</taxon>
    </lineage>
</organism>
<keyword evidence="2" id="KW-1185">Reference proteome</keyword>
<dbReference type="WBParaSite" id="PgR112_g005_t01">
    <property type="protein sequence ID" value="PgR112_g005_t01"/>
    <property type="gene ID" value="PgR112_g005"/>
</dbReference>
<protein>
    <submittedName>
        <fullName evidence="3">Uncharacterized protein</fullName>
    </submittedName>
</protein>
<feature type="region of interest" description="Disordered" evidence="1">
    <location>
        <begin position="28"/>
        <end position="69"/>
    </location>
</feature>
<reference evidence="3" key="1">
    <citation type="submission" date="2022-11" db="UniProtKB">
        <authorList>
            <consortium name="WormBaseParasite"/>
        </authorList>
    </citation>
    <scope>IDENTIFICATION</scope>
</reference>
<evidence type="ECO:0000313" key="3">
    <source>
        <dbReference type="WBParaSite" id="PgR112_g005_t01"/>
    </source>
</evidence>
<dbReference type="Proteomes" id="UP000887569">
    <property type="component" value="Unplaced"/>
</dbReference>
<sequence length="145" mass="16592">MVAEMTEGLIKVYRNPLRYDLPSPVSPPRYEHWASDRNNWTVEGSPRRSRTSEVQSRSGGRDESECRGSRGAEILHYQNSNLEEIPIVSLMSELPMIEDGATECLYPTVQPIRTHDLPPGEHARASRSAPLRRARQRIRNYCTML</sequence>
<dbReference type="AlphaFoldDB" id="A0A915CA49"/>